<dbReference type="RefSeq" id="WP_086911674.1">
    <property type="nucleotide sequence ID" value="NZ_CP021359.1"/>
</dbReference>
<evidence type="ECO:0000313" key="1">
    <source>
        <dbReference type="EMBL" id="ART58392.1"/>
    </source>
</evidence>
<dbReference type="KEGG" id="acis:CBP35_13430"/>
<accession>A0A240UBF8</accession>
<proteinExistence type="predicted"/>
<organism evidence="1 2">
    <name type="scientific">Acidovorax carolinensis</name>
    <dbReference type="NCBI Taxonomy" id="553814"/>
    <lineage>
        <taxon>Bacteria</taxon>
        <taxon>Pseudomonadati</taxon>
        <taxon>Pseudomonadota</taxon>
        <taxon>Betaproteobacteria</taxon>
        <taxon>Burkholderiales</taxon>
        <taxon>Comamonadaceae</taxon>
        <taxon>Acidovorax</taxon>
    </lineage>
</organism>
<dbReference type="Proteomes" id="UP000194440">
    <property type="component" value="Chromosome"/>
</dbReference>
<dbReference type="KEGG" id="acip:CBP36_05500"/>
<dbReference type="AlphaFoldDB" id="A0A240UBF8"/>
<dbReference type="OrthoDB" id="5677692at2"/>
<protein>
    <submittedName>
        <fullName evidence="1">Uncharacterized protein</fullName>
    </submittedName>
</protein>
<gene>
    <name evidence="1" type="ORF">CBP36_05500</name>
</gene>
<evidence type="ECO:0000313" key="2">
    <source>
        <dbReference type="Proteomes" id="UP000194440"/>
    </source>
</evidence>
<keyword evidence="2" id="KW-1185">Reference proteome</keyword>
<sequence>MRWVLLLAMNINRPTHSTLRFLLQVVRGEYDDATEMQVRRELDYLESRDLVKVFTDPLGQVSADLTRHGIDIAEYTVDVEPGIARPPKV</sequence>
<name>A0A240UBF8_9BURK</name>
<reference evidence="1" key="1">
    <citation type="submission" date="2017-05" db="EMBL/GenBank/DDBJ databases">
        <title>Polyphasic characterization of four soil-derived phenanthrene-degrading Acidovorax strains and proposal of Acidovorax phenanthrenivorans sp. nov.</title>
        <authorList>
            <person name="Singleton D."/>
            <person name="Lee J."/>
            <person name="Dickey A.N."/>
            <person name="Stroud A."/>
            <person name="Scholl E.H."/>
            <person name="Wright F.A."/>
            <person name="Aitken M.D."/>
        </authorList>
    </citation>
    <scope>NUCLEOTIDE SEQUENCE</scope>
    <source>
        <strain evidence="1">P4</strain>
    </source>
</reference>
<dbReference type="EMBL" id="CP021366">
    <property type="protein sequence ID" value="ART58392.1"/>
    <property type="molecule type" value="Genomic_DNA"/>
</dbReference>
<accession>A0A240TPQ0</accession>
<dbReference type="KEGG" id="acid:CBP33_05065"/>